<dbReference type="GO" id="GO:0051536">
    <property type="term" value="F:iron-sulfur cluster binding"/>
    <property type="evidence" value="ECO:0007669"/>
    <property type="project" value="InterPro"/>
</dbReference>
<dbReference type="InterPro" id="IPR001075">
    <property type="entry name" value="NIF_FeS_clus_asmbl_NifU_C"/>
</dbReference>
<dbReference type="SUPFAM" id="SSF117916">
    <property type="entry name" value="Fe-S cluster assembly (FSCA) domain-like"/>
    <property type="match status" value="2"/>
</dbReference>
<comment type="similarity">
    <text evidence="1">Belongs to the NifU family.</text>
</comment>
<evidence type="ECO:0000256" key="1">
    <source>
        <dbReference type="ARBA" id="ARBA00006420"/>
    </source>
</evidence>
<proteinExistence type="inferred from homology"/>
<evidence type="ECO:0000313" key="3">
    <source>
        <dbReference type="EMBL" id="CAD8817629.1"/>
    </source>
</evidence>
<feature type="domain" description="NIF system FeS cluster assembly NifU C-terminal" evidence="2">
    <location>
        <begin position="79"/>
        <end position="139"/>
    </location>
</feature>
<dbReference type="EMBL" id="HBFP01002816">
    <property type="protein sequence ID" value="CAD8817631.1"/>
    <property type="molecule type" value="Transcribed_RNA"/>
</dbReference>
<name>A0A6T6LKA6_9RHOD</name>
<dbReference type="EMBL" id="HBFP01002814">
    <property type="protein sequence ID" value="CAD8817629.1"/>
    <property type="molecule type" value="Transcribed_RNA"/>
</dbReference>
<dbReference type="GO" id="GO:0005506">
    <property type="term" value="F:iron ion binding"/>
    <property type="evidence" value="ECO:0007669"/>
    <property type="project" value="InterPro"/>
</dbReference>
<accession>A0A6T6LKA6</accession>
<evidence type="ECO:0000259" key="2">
    <source>
        <dbReference type="Pfam" id="PF01106"/>
    </source>
</evidence>
<sequence>MSVVSGFVQSGICSGKHFAAPASERTALILACTRSHRPKARMHCRVNDNASDRIVSPFEAVSSHESDSIPQLQLTSANIQVVLDQIRPMLQSDGGDVSLQSVDRYGNIRLVLEGACSSCSSSQTTMQLGIEKRLREAFGTQIGDIEAVEDPIMEALRQGVITAPMVDKLLDEVRPAVTAMGGVVEVEMVSGGEVSLTYSGPERLSKGIEMMLRDRLPTLEKVVFFPPDE</sequence>
<organism evidence="3">
    <name type="scientific">Timspurckia oligopyrenoides</name>
    <dbReference type="NCBI Taxonomy" id="708627"/>
    <lineage>
        <taxon>Eukaryota</taxon>
        <taxon>Rhodophyta</taxon>
        <taxon>Bangiophyceae</taxon>
        <taxon>Porphyridiales</taxon>
        <taxon>Porphyridiaceae</taxon>
        <taxon>Timspurckia</taxon>
    </lineage>
</organism>
<dbReference type="PANTHER" id="PTHR11178:SF15">
    <property type="entry name" value="NIFU-LIKE PROTEIN 1, CHLOROPLASTIC"/>
    <property type="match status" value="1"/>
</dbReference>
<gene>
    <name evidence="3" type="ORF">TOLI1172_LOCUS2018</name>
    <name evidence="4" type="ORF">TOLI1172_LOCUS2020</name>
</gene>
<dbReference type="GO" id="GO:0016226">
    <property type="term" value="P:iron-sulfur cluster assembly"/>
    <property type="evidence" value="ECO:0007669"/>
    <property type="project" value="InterPro"/>
</dbReference>
<reference evidence="3" key="1">
    <citation type="submission" date="2021-01" db="EMBL/GenBank/DDBJ databases">
        <authorList>
            <person name="Corre E."/>
            <person name="Pelletier E."/>
            <person name="Niang G."/>
            <person name="Scheremetjew M."/>
            <person name="Finn R."/>
            <person name="Kale V."/>
            <person name="Holt S."/>
            <person name="Cochrane G."/>
            <person name="Meng A."/>
            <person name="Brown T."/>
            <person name="Cohen L."/>
        </authorList>
    </citation>
    <scope>NUCLEOTIDE SEQUENCE</scope>
    <source>
        <strain evidence="3">CCMP3278</strain>
    </source>
</reference>
<dbReference type="Gene3D" id="3.30.300.130">
    <property type="entry name" value="Fe-S cluster assembly (FSCA)"/>
    <property type="match status" value="2"/>
</dbReference>
<dbReference type="GO" id="GO:0005739">
    <property type="term" value="C:mitochondrion"/>
    <property type="evidence" value="ECO:0007669"/>
    <property type="project" value="TreeGrafter"/>
</dbReference>
<dbReference type="Pfam" id="PF01106">
    <property type="entry name" value="NifU"/>
    <property type="match status" value="1"/>
</dbReference>
<dbReference type="InterPro" id="IPR034904">
    <property type="entry name" value="FSCA_dom_sf"/>
</dbReference>
<dbReference type="AlphaFoldDB" id="A0A6T6LKA6"/>
<protein>
    <recommendedName>
        <fullName evidence="2">NIF system FeS cluster assembly NifU C-terminal domain-containing protein</fullName>
    </recommendedName>
</protein>
<dbReference type="PANTHER" id="PTHR11178">
    <property type="entry name" value="IRON-SULFUR CLUSTER SCAFFOLD PROTEIN NFU-RELATED"/>
    <property type="match status" value="1"/>
</dbReference>
<evidence type="ECO:0000313" key="4">
    <source>
        <dbReference type="EMBL" id="CAD8817631.1"/>
    </source>
</evidence>